<feature type="region of interest" description="Disordered" evidence="1">
    <location>
        <begin position="1"/>
        <end position="21"/>
    </location>
</feature>
<feature type="compositionally biased region" description="Basic and acidic residues" evidence="1">
    <location>
        <begin position="9"/>
        <end position="21"/>
    </location>
</feature>
<reference evidence="2" key="1">
    <citation type="submission" date="2023-05" db="EMBL/GenBank/DDBJ databases">
        <title>Nepenthes gracilis genome sequencing.</title>
        <authorList>
            <person name="Fukushima K."/>
        </authorList>
    </citation>
    <scope>NUCLEOTIDE SEQUENCE</scope>
    <source>
        <strain evidence="2">SING2019-196</strain>
    </source>
</reference>
<keyword evidence="3" id="KW-1185">Reference proteome</keyword>
<gene>
    <name evidence="2" type="ORF">Nepgr_026297</name>
</gene>
<dbReference type="EMBL" id="BSYO01000028">
    <property type="protein sequence ID" value="GMH24454.1"/>
    <property type="molecule type" value="Genomic_DNA"/>
</dbReference>
<name>A0AAD3T8U0_NEPGR</name>
<evidence type="ECO:0000313" key="3">
    <source>
        <dbReference type="Proteomes" id="UP001279734"/>
    </source>
</evidence>
<accession>A0AAD3T8U0</accession>
<organism evidence="2 3">
    <name type="scientific">Nepenthes gracilis</name>
    <name type="common">Slender pitcher plant</name>
    <dbReference type="NCBI Taxonomy" id="150966"/>
    <lineage>
        <taxon>Eukaryota</taxon>
        <taxon>Viridiplantae</taxon>
        <taxon>Streptophyta</taxon>
        <taxon>Embryophyta</taxon>
        <taxon>Tracheophyta</taxon>
        <taxon>Spermatophyta</taxon>
        <taxon>Magnoliopsida</taxon>
        <taxon>eudicotyledons</taxon>
        <taxon>Gunneridae</taxon>
        <taxon>Pentapetalae</taxon>
        <taxon>Caryophyllales</taxon>
        <taxon>Nepenthaceae</taxon>
        <taxon>Nepenthes</taxon>
    </lineage>
</organism>
<dbReference type="Proteomes" id="UP001279734">
    <property type="component" value="Unassembled WGS sequence"/>
</dbReference>
<evidence type="ECO:0000256" key="1">
    <source>
        <dbReference type="SAM" id="MobiDB-lite"/>
    </source>
</evidence>
<dbReference type="AlphaFoldDB" id="A0AAD3T8U0"/>
<proteinExistence type="predicted"/>
<comment type="caution">
    <text evidence="2">The sequence shown here is derived from an EMBL/GenBank/DDBJ whole genome shotgun (WGS) entry which is preliminary data.</text>
</comment>
<protein>
    <submittedName>
        <fullName evidence="2">Uncharacterized protein</fullName>
    </submittedName>
</protein>
<sequence>MKFSQAPEYHQHFHENSHSLEQFKNKAGKTLILKYADTMKMIKAVKKKLKFFVRKKKKKEEEIQDPFFHLPRHANAICANPSSSPLLRPYHLGWRRSSYRRMIRLPSRSGFPVVK</sequence>
<evidence type="ECO:0000313" key="2">
    <source>
        <dbReference type="EMBL" id="GMH24454.1"/>
    </source>
</evidence>